<evidence type="ECO:0000313" key="2">
    <source>
        <dbReference type="Proteomes" id="UP000814176"/>
    </source>
</evidence>
<proteinExistence type="predicted"/>
<dbReference type="GeneID" id="71997715"/>
<name>A0ABQ8KTW4_9APHY</name>
<reference evidence="1 2" key="1">
    <citation type="journal article" date="2021" name="Environ. Microbiol.">
        <title>Gene family expansions and transcriptome signatures uncover fungal adaptations to wood decay.</title>
        <authorList>
            <person name="Hage H."/>
            <person name="Miyauchi S."/>
            <person name="Viragh M."/>
            <person name="Drula E."/>
            <person name="Min B."/>
            <person name="Chaduli D."/>
            <person name="Navarro D."/>
            <person name="Favel A."/>
            <person name="Norest M."/>
            <person name="Lesage-Meessen L."/>
            <person name="Balint B."/>
            <person name="Merenyi Z."/>
            <person name="de Eugenio L."/>
            <person name="Morin E."/>
            <person name="Martinez A.T."/>
            <person name="Baldrian P."/>
            <person name="Stursova M."/>
            <person name="Martinez M.J."/>
            <person name="Novotny C."/>
            <person name="Magnuson J.K."/>
            <person name="Spatafora J.W."/>
            <person name="Maurice S."/>
            <person name="Pangilinan J."/>
            <person name="Andreopoulos W."/>
            <person name="LaButti K."/>
            <person name="Hundley H."/>
            <person name="Na H."/>
            <person name="Kuo A."/>
            <person name="Barry K."/>
            <person name="Lipzen A."/>
            <person name="Henrissat B."/>
            <person name="Riley R."/>
            <person name="Ahrendt S."/>
            <person name="Nagy L.G."/>
            <person name="Grigoriev I.V."/>
            <person name="Martin F."/>
            <person name="Rosso M.N."/>
        </authorList>
    </citation>
    <scope>NUCLEOTIDE SEQUENCE [LARGE SCALE GENOMIC DNA]</scope>
    <source>
        <strain evidence="1 2">CIRM-BRFM 1785</strain>
    </source>
</reference>
<keyword evidence="2" id="KW-1185">Reference proteome</keyword>
<dbReference type="EMBL" id="JADCUA010000002">
    <property type="protein sequence ID" value="KAH9842449.1"/>
    <property type="molecule type" value="Genomic_DNA"/>
</dbReference>
<protein>
    <submittedName>
        <fullName evidence="1">Uncharacterized protein</fullName>
    </submittedName>
</protein>
<organism evidence="1 2">
    <name type="scientific">Rhodofomes roseus</name>
    <dbReference type="NCBI Taxonomy" id="34475"/>
    <lineage>
        <taxon>Eukaryota</taxon>
        <taxon>Fungi</taxon>
        <taxon>Dikarya</taxon>
        <taxon>Basidiomycota</taxon>
        <taxon>Agaricomycotina</taxon>
        <taxon>Agaricomycetes</taxon>
        <taxon>Polyporales</taxon>
        <taxon>Rhodofomes</taxon>
    </lineage>
</organism>
<sequence length="277" mass="31308">MWASQSNNQLPIGYDPHADFPWDLRGFEEVPAYQNAQQPFLLYHPHEQSTSQLFTYDESWAPAPCPEFAQAYPLPIVRAPSSSPNYSLLSLSPATPSPSTAFTGSLPTSPDPLLRPLPPSEAQPRLRIPQTPLPLHARRSDTIRFEVRGSLGIRVCDGLSEHAQPVLDSSGDHVLERTGVRQIHLMIDWPGYRRRGSYVPARENGIPITRGRLACLVCQHIKTYVRIYKRAQSKGHRNQQWAFGSDKIRLEDLWLTSIVHDGNVWRPEIEAHVRSLS</sequence>
<gene>
    <name evidence="1" type="ORF">C8Q71DRAFT_203833</name>
</gene>
<evidence type="ECO:0000313" key="1">
    <source>
        <dbReference type="EMBL" id="KAH9842449.1"/>
    </source>
</evidence>
<dbReference type="RefSeq" id="XP_047783496.1">
    <property type="nucleotide sequence ID" value="XM_047916983.1"/>
</dbReference>
<comment type="caution">
    <text evidence="1">The sequence shown here is derived from an EMBL/GenBank/DDBJ whole genome shotgun (WGS) entry which is preliminary data.</text>
</comment>
<dbReference type="Proteomes" id="UP000814176">
    <property type="component" value="Unassembled WGS sequence"/>
</dbReference>
<accession>A0ABQ8KTW4</accession>